<organism evidence="1 2">
    <name type="scientific">Catharanthus roseus</name>
    <name type="common">Madagascar periwinkle</name>
    <name type="synonym">Vinca rosea</name>
    <dbReference type="NCBI Taxonomy" id="4058"/>
    <lineage>
        <taxon>Eukaryota</taxon>
        <taxon>Viridiplantae</taxon>
        <taxon>Streptophyta</taxon>
        <taxon>Embryophyta</taxon>
        <taxon>Tracheophyta</taxon>
        <taxon>Spermatophyta</taxon>
        <taxon>Magnoliopsida</taxon>
        <taxon>eudicotyledons</taxon>
        <taxon>Gunneridae</taxon>
        <taxon>Pentapetalae</taxon>
        <taxon>asterids</taxon>
        <taxon>lamiids</taxon>
        <taxon>Gentianales</taxon>
        <taxon>Apocynaceae</taxon>
        <taxon>Rauvolfioideae</taxon>
        <taxon>Vinceae</taxon>
        <taxon>Catharanthinae</taxon>
        <taxon>Catharanthus</taxon>
    </lineage>
</organism>
<protein>
    <submittedName>
        <fullName evidence="1">Uncharacterized protein</fullName>
    </submittedName>
</protein>
<keyword evidence="2" id="KW-1185">Reference proteome</keyword>
<sequence length="217" mass="24483">MMLDVSIKTVYHLAFEKNNTLVLMEMKKIFCNSFIVIFFLILLSGSYDALPSPYRMKKDVALINEACKKSEDFDLCLSILKRDPSSGKTNIDGLGIIVLEYAIEKAKETINLVNKLGANTTDKVLKVCFEGCATEYGADHGFIYHCQTSINSIKKKDYEFGQANIDWALENKSSCEECFSEFQPPHKSPITRVNNFNYRILSIAHDILPVSNSQVLS</sequence>
<proteinExistence type="predicted"/>
<evidence type="ECO:0000313" key="2">
    <source>
        <dbReference type="Proteomes" id="UP001060085"/>
    </source>
</evidence>
<name>A0ACC0A5H3_CATRO</name>
<dbReference type="EMBL" id="CM044707">
    <property type="protein sequence ID" value="KAI5655864.1"/>
    <property type="molecule type" value="Genomic_DNA"/>
</dbReference>
<dbReference type="Proteomes" id="UP001060085">
    <property type="component" value="Linkage Group LG07"/>
</dbReference>
<reference evidence="2" key="1">
    <citation type="journal article" date="2023" name="Nat. Plants">
        <title>Single-cell RNA sequencing provides a high-resolution roadmap for understanding the multicellular compartmentation of specialized metabolism.</title>
        <authorList>
            <person name="Sun S."/>
            <person name="Shen X."/>
            <person name="Li Y."/>
            <person name="Li Y."/>
            <person name="Wang S."/>
            <person name="Li R."/>
            <person name="Zhang H."/>
            <person name="Shen G."/>
            <person name="Guo B."/>
            <person name="Wei J."/>
            <person name="Xu J."/>
            <person name="St-Pierre B."/>
            <person name="Chen S."/>
            <person name="Sun C."/>
        </authorList>
    </citation>
    <scope>NUCLEOTIDE SEQUENCE [LARGE SCALE GENOMIC DNA]</scope>
</reference>
<gene>
    <name evidence="1" type="ORF">M9H77_33051</name>
</gene>
<comment type="caution">
    <text evidence="1">The sequence shown here is derived from an EMBL/GenBank/DDBJ whole genome shotgun (WGS) entry which is preliminary data.</text>
</comment>
<accession>A0ACC0A5H3</accession>
<evidence type="ECO:0000313" key="1">
    <source>
        <dbReference type="EMBL" id="KAI5655864.1"/>
    </source>
</evidence>